<reference evidence="13" key="1">
    <citation type="submission" date="2017-02" db="UniProtKB">
        <authorList>
            <consortium name="WormBaseParasite"/>
        </authorList>
    </citation>
    <scope>IDENTIFICATION</scope>
</reference>
<evidence type="ECO:0000256" key="3">
    <source>
        <dbReference type="ARBA" id="ARBA00022737"/>
    </source>
</evidence>
<feature type="region of interest" description="Disordered" evidence="8">
    <location>
        <begin position="265"/>
        <end position="290"/>
    </location>
</feature>
<protein>
    <submittedName>
        <fullName evidence="13">C2H2-type domain-containing protein</fullName>
    </submittedName>
</protein>
<dbReference type="STRING" id="318479.A0A0N4UC18"/>
<evidence type="ECO:0000256" key="7">
    <source>
        <dbReference type="PROSITE-ProRule" id="PRU00042"/>
    </source>
</evidence>
<evidence type="ECO:0000313" key="11">
    <source>
        <dbReference type="Proteomes" id="UP000038040"/>
    </source>
</evidence>
<reference evidence="10 12" key="2">
    <citation type="submission" date="2018-11" db="EMBL/GenBank/DDBJ databases">
        <authorList>
            <consortium name="Pathogen Informatics"/>
        </authorList>
    </citation>
    <scope>NUCLEOTIDE SEQUENCE [LARGE SCALE GENOMIC DNA]</scope>
</reference>
<dbReference type="InterPro" id="IPR013087">
    <property type="entry name" value="Znf_C2H2_type"/>
</dbReference>
<dbReference type="Gene3D" id="3.30.160.60">
    <property type="entry name" value="Classic Zinc Finger"/>
    <property type="match status" value="3"/>
</dbReference>
<dbReference type="WBParaSite" id="DME_0000478401-mRNA-1">
    <property type="protein sequence ID" value="DME_0000478401-mRNA-1"/>
    <property type="gene ID" value="DME_0000478401"/>
</dbReference>
<dbReference type="PANTHER" id="PTHR24406">
    <property type="entry name" value="TRANSCRIPTIONAL REPRESSOR CTCFL-RELATED"/>
    <property type="match status" value="1"/>
</dbReference>
<gene>
    <name evidence="10" type="ORF">DME_LOCUS8667</name>
</gene>
<feature type="domain" description="C2H2-type" evidence="9">
    <location>
        <begin position="457"/>
        <end position="487"/>
    </location>
</feature>
<evidence type="ECO:0000313" key="12">
    <source>
        <dbReference type="Proteomes" id="UP000274756"/>
    </source>
</evidence>
<comment type="subcellular location">
    <subcellularLocation>
        <location evidence="1">Nucleus</location>
    </subcellularLocation>
</comment>
<keyword evidence="2" id="KW-0479">Metal-binding</keyword>
<feature type="region of interest" description="Disordered" evidence="8">
    <location>
        <begin position="523"/>
        <end position="568"/>
    </location>
</feature>
<evidence type="ECO:0000256" key="8">
    <source>
        <dbReference type="SAM" id="MobiDB-lite"/>
    </source>
</evidence>
<evidence type="ECO:0000259" key="9">
    <source>
        <dbReference type="PROSITE" id="PS50157"/>
    </source>
</evidence>
<evidence type="ECO:0000256" key="6">
    <source>
        <dbReference type="ARBA" id="ARBA00023242"/>
    </source>
</evidence>
<dbReference type="OrthoDB" id="8117402at2759"/>
<keyword evidence="5" id="KW-0862">Zinc</keyword>
<feature type="region of interest" description="Disordered" evidence="8">
    <location>
        <begin position="34"/>
        <end position="70"/>
    </location>
</feature>
<evidence type="ECO:0000256" key="2">
    <source>
        <dbReference type="ARBA" id="ARBA00022723"/>
    </source>
</evidence>
<dbReference type="EMBL" id="UYYG01001171">
    <property type="protein sequence ID" value="VDN58694.1"/>
    <property type="molecule type" value="Genomic_DNA"/>
</dbReference>
<keyword evidence="4 7" id="KW-0863">Zinc-finger</keyword>
<sequence length="568" mass="64462">MSPLVSHHWCVTTGMSLLQVCKQAGRKEQVRWQAGRQASRQAGKQAGRQASTLASKRVGKQAGKQAGKQELSNGFPEVSFVNEIRENAFLPVINSTINMRDFVDDNRRISDSNEAIENSVILSNEDESRSSPAASSSTPPTFINTTTTNSSTTIPSPIPFVARPRGSRATTSNDPTLYAICQLCQNKIMSSRLSNLTNHVRRHASLKQFQCVYCIYTHNEMAKVRLHMQHNHKDHHSQPLDALTPEMQNQWELLMEQCFPGYSKMERSERSSSKSDGIKSEIKQQHGKNSDKIPDYACIECGEHVQFESLADHLENMHKDDCIPYSCEECGYLNADQWKIRLHITLKHSEKAAEVNVMQLNAGSNLQVFLHKYFPKIPADEEEILMLKQFQNIPSMDEQILSQISKDNDHTINDHSIGDVSGITQINCELCRKEMSDNRSLSSLMNHARRHYHLKQYQCSECTYTSSEAAHVRTHMAIKHPHVGAKPIDNNATLQNAWIEIMRKCFPDLVSRIDHFRFNNTAENESASRNRSSETKLTGSRTKRKSVMKIRYSVSPPRKHSKTQNAVE</sequence>
<evidence type="ECO:0000256" key="1">
    <source>
        <dbReference type="ARBA" id="ARBA00004123"/>
    </source>
</evidence>
<dbReference type="GO" id="GO:0008270">
    <property type="term" value="F:zinc ion binding"/>
    <property type="evidence" value="ECO:0007669"/>
    <property type="project" value="UniProtKB-KW"/>
</dbReference>
<dbReference type="Proteomes" id="UP000274756">
    <property type="component" value="Unassembled WGS sequence"/>
</dbReference>
<organism evidence="11 13">
    <name type="scientific">Dracunculus medinensis</name>
    <name type="common">Guinea worm</name>
    <dbReference type="NCBI Taxonomy" id="318479"/>
    <lineage>
        <taxon>Eukaryota</taxon>
        <taxon>Metazoa</taxon>
        <taxon>Ecdysozoa</taxon>
        <taxon>Nematoda</taxon>
        <taxon>Chromadorea</taxon>
        <taxon>Rhabditida</taxon>
        <taxon>Spirurina</taxon>
        <taxon>Dracunculoidea</taxon>
        <taxon>Dracunculidae</taxon>
        <taxon>Dracunculus</taxon>
    </lineage>
</organism>
<evidence type="ECO:0000313" key="10">
    <source>
        <dbReference type="EMBL" id="VDN58694.1"/>
    </source>
</evidence>
<name>A0A0N4UC18_DRAME</name>
<dbReference type="PROSITE" id="PS50157">
    <property type="entry name" value="ZINC_FINGER_C2H2_2"/>
    <property type="match status" value="1"/>
</dbReference>
<keyword evidence="12" id="KW-1185">Reference proteome</keyword>
<dbReference type="AlphaFoldDB" id="A0A0N4UC18"/>
<dbReference type="SMART" id="SM00355">
    <property type="entry name" value="ZnF_C2H2"/>
    <property type="match status" value="6"/>
</dbReference>
<evidence type="ECO:0000256" key="4">
    <source>
        <dbReference type="ARBA" id="ARBA00022771"/>
    </source>
</evidence>
<keyword evidence="6" id="KW-0539">Nucleus</keyword>
<dbReference type="InterPro" id="IPR050888">
    <property type="entry name" value="ZnF_C2H2-type_TF"/>
</dbReference>
<accession>A0A0N4UC18</accession>
<dbReference type="GO" id="GO:0005634">
    <property type="term" value="C:nucleus"/>
    <property type="evidence" value="ECO:0007669"/>
    <property type="project" value="UniProtKB-SubCell"/>
</dbReference>
<feature type="compositionally biased region" description="Low complexity" evidence="8">
    <location>
        <begin position="130"/>
        <end position="155"/>
    </location>
</feature>
<keyword evidence="3" id="KW-0677">Repeat</keyword>
<dbReference type="Proteomes" id="UP000038040">
    <property type="component" value="Unplaced"/>
</dbReference>
<feature type="compositionally biased region" description="Polar residues" evidence="8">
    <location>
        <begin position="36"/>
        <end position="54"/>
    </location>
</feature>
<evidence type="ECO:0000313" key="13">
    <source>
        <dbReference type="WBParaSite" id="DME_0000478401-mRNA-1"/>
    </source>
</evidence>
<proteinExistence type="predicted"/>
<feature type="region of interest" description="Disordered" evidence="8">
    <location>
        <begin position="119"/>
        <end position="170"/>
    </location>
</feature>
<evidence type="ECO:0000256" key="5">
    <source>
        <dbReference type="ARBA" id="ARBA00022833"/>
    </source>
</evidence>